<protein>
    <submittedName>
        <fullName evidence="1">DUF429 domain-containing protein</fullName>
    </submittedName>
</protein>
<proteinExistence type="predicted"/>
<evidence type="ECO:0000313" key="2">
    <source>
        <dbReference type="Proteomes" id="UP001059380"/>
    </source>
</evidence>
<dbReference type="KEGG" id="orp:MOP44_10755"/>
<organism evidence="1 2">
    <name type="scientific">Occallatibacter riparius</name>
    <dbReference type="NCBI Taxonomy" id="1002689"/>
    <lineage>
        <taxon>Bacteria</taxon>
        <taxon>Pseudomonadati</taxon>
        <taxon>Acidobacteriota</taxon>
        <taxon>Terriglobia</taxon>
        <taxon>Terriglobales</taxon>
        <taxon>Acidobacteriaceae</taxon>
        <taxon>Occallatibacter</taxon>
    </lineage>
</organism>
<dbReference type="RefSeq" id="WP_260796041.1">
    <property type="nucleotide sequence ID" value="NZ_CP093313.1"/>
</dbReference>
<name>A0A9J7BV13_9BACT</name>
<accession>A0A9J7BV13</accession>
<reference evidence="1" key="1">
    <citation type="submission" date="2021-04" db="EMBL/GenBank/DDBJ databases">
        <title>Phylogenetic analysis of Acidobacteriaceae.</title>
        <authorList>
            <person name="Qiu L."/>
            <person name="Zhang Q."/>
        </authorList>
    </citation>
    <scope>NUCLEOTIDE SEQUENCE</scope>
    <source>
        <strain evidence="1">DSM 25168</strain>
    </source>
</reference>
<dbReference type="EMBL" id="CP093313">
    <property type="protein sequence ID" value="UWZ86401.1"/>
    <property type="molecule type" value="Genomic_DNA"/>
</dbReference>
<keyword evidence="2" id="KW-1185">Reference proteome</keyword>
<evidence type="ECO:0000313" key="1">
    <source>
        <dbReference type="EMBL" id="UWZ86401.1"/>
    </source>
</evidence>
<dbReference type="AlphaFoldDB" id="A0A9J7BV13"/>
<dbReference type="Proteomes" id="UP001059380">
    <property type="component" value="Chromosome"/>
</dbReference>
<gene>
    <name evidence="1" type="ORF">MOP44_10755</name>
</gene>
<sequence>MAIMSVDLAFRRWTDLGLVVLEGADDTAPVQCEILSWDDGGNGPGPVQADILAGRLNHFCNVHGIRVLMLDGPQAWKSRSNGHTHARTSERLLNTAAKTGLPGVVKPITYRGFAEFCVDVYDALCRRGWRRLDTTAGPDAGQERVLVESYPYAAWKALGLKPLASKRRARVSDLAEAFAVLNALVPLKVNRPPNHDQLQAIVGGLPGLALEARNYDGARIVGTPPRREDGQWREGFIVLPVRPSRDQVIRWSS</sequence>